<proteinExistence type="predicted"/>
<comment type="caution">
    <text evidence="1">The sequence shown here is derived from an EMBL/GenBank/DDBJ whole genome shotgun (WGS) entry which is preliminary data.</text>
</comment>
<organism evidence="1">
    <name type="scientific">Tanacetum cinerariifolium</name>
    <name type="common">Dalmatian daisy</name>
    <name type="synonym">Chrysanthemum cinerariifolium</name>
    <dbReference type="NCBI Taxonomy" id="118510"/>
    <lineage>
        <taxon>Eukaryota</taxon>
        <taxon>Viridiplantae</taxon>
        <taxon>Streptophyta</taxon>
        <taxon>Embryophyta</taxon>
        <taxon>Tracheophyta</taxon>
        <taxon>Spermatophyta</taxon>
        <taxon>Magnoliopsida</taxon>
        <taxon>eudicotyledons</taxon>
        <taxon>Gunneridae</taxon>
        <taxon>Pentapetalae</taxon>
        <taxon>asterids</taxon>
        <taxon>campanulids</taxon>
        <taxon>Asterales</taxon>
        <taxon>Asteraceae</taxon>
        <taxon>Asteroideae</taxon>
        <taxon>Anthemideae</taxon>
        <taxon>Anthemidinae</taxon>
        <taxon>Tanacetum</taxon>
    </lineage>
</organism>
<evidence type="ECO:0000313" key="1">
    <source>
        <dbReference type="EMBL" id="GEU65574.1"/>
    </source>
</evidence>
<dbReference type="EMBL" id="BKCJ010005228">
    <property type="protein sequence ID" value="GEU65574.1"/>
    <property type="molecule type" value="Genomic_DNA"/>
</dbReference>
<gene>
    <name evidence="1" type="ORF">Tci_037552</name>
</gene>
<sequence length="151" mass="16422">MSANDKTGLGYDSQLSKNEMPKCEIFEAVSDNSVSEIDEDNNQAKYRYKVGIGIVLVNAAKQTSAASTSTERPKVNTAAIRPNVNAKSPYFKPHSPKRMYFNQKSVEKTNTFSRKINTATGKNVTTAGPKAVVNAAEGKKENAVKSSACWI</sequence>
<dbReference type="AlphaFoldDB" id="A0A6L2LZ17"/>
<name>A0A6L2LZ17_TANCI</name>
<protein>
    <submittedName>
        <fullName evidence="1">Uncharacterized protein</fullName>
    </submittedName>
</protein>
<accession>A0A6L2LZ17</accession>
<reference evidence="1" key="1">
    <citation type="journal article" date="2019" name="Sci. Rep.">
        <title>Draft genome of Tanacetum cinerariifolium, the natural source of mosquito coil.</title>
        <authorList>
            <person name="Yamashiro T."/>
            <person name="Shiraishi A."/>
            <person name="Satake H."/>
            <person name="Nakayama K."/>
        </authorList>
    </citation>
    <scope>NUCLEOTIDE SEQUENCE</scope>
</reference>